<dbReference type="InParanoid" id="A0A3N4M0A6"/>
<evidence type="ECO:0000313" key="2">
    <source>
        <dbReference type="Proteomes" id="UP000267821"/>
    </source>
</evidence>
<proteinExistence type="predicted"/>
<dbReference type="Proteomes" id="UP000267821">
    <property type="component" value="Unassembled WGS sequence"/>
</dbReference>
<dbReference type="EMBL" id="ML121544">
    <property type="protein sequence ID" value="RPB23755.1"/>
    <property type="molecule type" value="Genomic_DNA"/>
</dbReference>
<evidence type="ECO:0000313" key="1">
    <source>
        <dbReference type="EMBL" id="RPB23755.1"/>
    </source>
</evidence>
<accession>A0A3N4M0A6</accession>
<protein>
    <submittedName>
        <fullName evidence="1">Uncharacterized protein</fullName>
    </submittedName>
</protein>
<dbReference type="AlphaFoldDB" id="A0A3N4M0A6"/>
<gene>
    <name evidence="1" type="ORF">L211DRAFT_838184</name>
</gene>
<sequence>MLESKSLGLWMVQLSVLMSIYIHPHDIEEIFRIKKKFDQLPVPIQKFLAIELDAGRRTNCKGNGSTVPNWF</sequence>
<name>A0A3N4M0A6_9PEZI</name>
<reference evidence="1 2" key="1">
    <citation type="journal article" date="2018" name="Nat. Ecol. Evol.">
        <title>Pezizomycetes genomes reveal the molecular basis of ectomycorrhizal truffle lifestyle.</title>
        <authorList>
            <person name="Murat C."/>
            <person name="Payen T."/>
            <person name="Noel B."/>
            <person name="Kuo A."/>
            <person name="Morin E."/>
            <person name="Chen J."/>
            <person name="Kohler A."/>
            <person name="Krizsan K."/>
            <person name="Balestrini R."/>
            <person name="Da Silva C."/>
            <person name="Montanini B."/>
            <person name="Hainaut M."/>
            <person name="Levati E."/>
            <person name="Barry K.W."/>
            <person name="Belfiori B."/>
            <person name="Cichocki N."/>
            <person name="Clum A."/>
            <person name="Dockter R.B."/>
            <person name="Fauchery L."/>
            <person name="Guy J."/>
            <person name="Iotti M."/>
            <person name="Le Tacon F."/>
            <person name="Lindquist E.A."/>
            <person name="Lipzen A."/>
            <person name="Malagnac F."/>
            <person name="Mello A."/>
            <person name="Molinier V."/>
            <person name="Miyauchi S."/>
            <person name="Poulain J."/>
            <person name="Riccioni C."/>
            <person name="Rubini A."/>
            <person name="Sitrit Y."/>
            <person name="Splivallo R."/>
            <person name="Traeger S."/>
            <person name="Wang M."/>
            <person name="Zifcakova L."/>
            <person name="Wipf D."/>
            <person name="Zambonelli A."/>
            <person name="Paolocci F."/>
            <person name="Nowrousian M."/>
            <person name="Ottonello S."/>
            <person name="Baldrian P."/>
            <person name="Spatafora J.W."/>
            <person name="Henrissat B."/>
            <person name="Nagy L.G."/>
            <person name="Aury J.M."/>
            <person name="Wincker P."/>
            <person name="Grigoriev I.V."/>
            <person name="Bonfante P."/>
            <person name="Martin F.M."/>
        </authorList>
    </citation>
    <scope>NUCLEOTIDE SEQUENCE [LARGE SCALE GENOMIC DNA]</scope>
    <source>
        <strain evidence="1 2">ATCC MYA-4762</strain>
    </source>
</reference>
<organism evidence="1 2">
    <name type="scientific">Terfezia boudieri ATCC MYA-4762</name>
    <dbReference type="NCBI Taxonomy" id="1051890"/>
    <lineage>
        <taxon>Eukaryota</taxon>
        <taxon>Fungi</taxon>
        <taxon>Dikarya</taxon>
        <taxon>Ascomycota</taxon>
        <taxon>Pezizomycotina</taxon>
        <taxon>Pezizomycetes</taxon>
        <taxon>Pezizales</taxon>
        <taxon>Pezizaceae</taxon>
        <taxon>Terfezia</taxon>
    </lineage>
</organism>
<keyword evidence="2" id="KW-1185">Reference proteome</keyword>